<dbReference type="AlphaFoldDB" id="A0AAV1P0R2"/>
<accession>A0AAV1P0R2</accession>
<feature type="signal peptide" evidence="1">
    <location>
        <begin position="1"/>
        <end position="23"/>
    </location>
</feature>
<keyword evidence="3" id="KW-1185">Reference proteome</keyword>
<evidence type="ECO:0000256" key="1">
    <source>
        <dbReference type="SAM" id="SignalP"/>
    </source>
</evidence>
<reference evidence="2 3" key="1">
    <citation type="submission" date="2024-01" db="EMBL/GenBank/DDBJ databases">
        <authorList>
            <person name="Alioto T."/>
            <person name="Alioto T."/>
            <person name="Gomez Garrido J."/>
        </authorList>
    </citation>
    <scope>NUCLEOTIDE SEQUENCE [LARGE SCALE GENOMIC DNA]</scope>
</reference>
<organism evidence="2 3">
    <name type="scientific">Scomber scombrus</name>
    <name type="common">Atlantic mackerel</name>
    <name type="synonym">Scomber vernalis</name>
    <dbReference type="NCBI Taxonomy" id="13677"/>
    <lineage>
        <taxon>Eukaryota</taxon>
        <taxon>Metazoa</taxon>
        <taxon>Chordata</taxon>
        <taxon>Craniata</taxon>
        <taxon>Vertebrata</taxon>
        <taxon>Euteleostomi</taxon>
        <taxon>Actinopterygii</taxon>
        <taxon>Neopterygii</taxon>
        <taxon>Teleostei</taxon>
        <taxon>Neoteleostei</taxon>
        <taxon>Acanthomorphata</taxon>
        <taxon>Pelagiaria</taxon>
        <taxon>Scombriformes</taxon>
        <taxon>Scombridae</taxon>
        <taxon>Scomber</taxon>
    </lineage>
</organism>
<dbReference type="EMBL" id="CAWUFR010000083">
    <property type="protein sequence ID" value="CAK6965436.1"/>
    <property type="molecule type" value="Genomic_DNA"/>
</dbReference>
<gene>
    <name evidence="2" type="ORF">FSCOSCO3_A012755</name>
</gene>
<evidence type="ECO:0000313" key="3">
    <source>
        <dbReference type="Proteomes" id="UP001314229"/>
    </source>
</evidence>
<proteinExistence type="predicted"/>
<name>A0AAV1P0R2_SCOSC</name>
<evidence type="ECO:0000313" key="2">
    <source>
        <dbReference type="EMBL" id="CAK6965436.1"/>
    </source>
</evidence>
<feature type="chain" id="PRO_5043965310" description="Secreted protein" evidence="1">
    <location>
        <begin position="24"/>
        <end position="99"/>
    </location>
</feature>
<comment type="caution">
    <text evidence="2">The sequence shown here is derived from an EMBL/GenBank/DDBJ whole genome shotgun (WGS) entry which is preliminary data.</text>
</comment>
<dbReference type="Proteomes" id="UP001314229">
    <property type="component" value="Unassembled WGS sequence"/>
</dbReference>
<evidence type="ECO:0008006" key="4">
    <source>
        <dbReference type="Google" id="ProtNLM"/>
    </source>
</evidence>
<protein>
    <recommendedName>
        <fullName evidence="4">Secreted protein</fullName>
    </recommendedName>
</protein>
<keyword evidence="1" id="KW-0732">Signal</keyword>
<sequence>MPCWIPNHSLPLLMCSLLQFLSCLPPLLIQPVFKPLAIPTDPACYQAVHLPLLSGARPPVITTPAQALPDPGIVSTNPRPDLPDHQLAIFSDAQLDLQL</sequence>